<dbReference type="Proteomes" id="UP000184105">
    <property type="component" value="Unassembled WGS sequence"/>
</dbReference>
<accession>A0AAX2F4L9</accession>
<dbReference type="AlphaFoldDB" id="A0AAX2F4L9"/>
<reference evidence="1 2" key="1">
    <citation type="submission" date="2016-11" db="EMBL/GenBank/DDBJ databases">
        <authorList>
            <person name="Varghese N."/>
            <person name="Submissions S."/>
        </authorList>
    </citation>
    <scope>NUCLEOTIDE SEQUENCE [LARGE SCALE GENOMIC DNA]</scope>
    <source>
        <strain evidence="1 2">DSM 22613</strain>
    </source>
</reference>
<protein>
    <submittedName>
        <fullName evidence="1">Uncharacterized protein</fullName>
    </submittedName>
</protein>
<sequence>MDLLFHQLYVVRNTAKIHILKQFTTYGSYGRFLFELCVILQRYTF</sequence>
<proteinExistence type="predicted"/>
<gene>
    <name evidence="1" type="ORF">SAMN05444364_11836</name>
</gene>
<evidence type="ECO:0000313" key="2">
    <source>
        <dbReference type="Proteomes" id="UP000184105"/>
    </source>
</evidence>
<dbReference type="EMBL" id="FQWA01000018">
    <property type="protein sequence ID" value="SHF92776.1"/>
    <property type="molecule type" value="Genomic_DNA"/>
</dbReference>
<keyword evidence="2" id="KW-1185">Reference proteome</keyword>
<name>A0AAX2F4L9_9BACT</name>
<comment type="caution">
    <text evidence="1">The sequence shown here is derived from an EMBL/GenBank/DDBJ whole genome shotgun (WGS) entry which is preliminary data.</text>
</comment>
<organism evidence="1 2">
    <name type="scientific">Prevotella scopos JCM 17725</name>
    <dbReference type="NCBI Taxonomy" id="1236518"/>
    <lineage>
        <taxon>Bacteria</taxon>
        <taxon>Pseudomonadati</taxon>
        <taxon>Bacteroidota</taxon>
        <taxon>Bacteroidia</taxon>
        <taxon>Bacteroidales</taxon>
        <taxon>Prevotellaceae</taxon>
        <taxon>Prevotella</taxon>
    </lineage>
</organism>
<evidence type="ECO:0000313" key="1">
    <source>
        <dbReference type="EMBL" id="SHF92776.1"/>
    </source>
</evidence>